<name>A0A1B0A430_GLOPL</name>
<organism evidence="4 5">
    <name type="scientific">Glossina pallidipes</name>
    <name type="common">Tsetse fly</name>
    <dbReference type="NCBI Taxonomy" id="7398"/>
    <lineage>
        <taxon>Eukaryota</taxon>
        <taxon>Metazoa</taxon>
        <taxon>Ecdysozoa</taxon>
        <taxon>Arthropoda</taxon>
        <taxon>Hexapoda</taxon>
        <taxon>Insecta</taxon>
        <taxon>Pterygota</taxon>
        <taxon>Neoptera</taxon>
        <taxon>Endopterygota</taxon>
        <taxon>Diptera</taxon>
        <taxon>Brachycera</taxon>
        <taxon>Muscomorpha</taxon>
        <taxon>Hippoboscoidea</taxon>
        <taxon>Glossinidae</taxon>
        <taxon>Glossina</taxon>
    </lineage>
</organism>
<feature type="repeat" description="WD" evidence="3">
    <location>
        <begin position="81"/>
        <end position="113"/>
    </location>
</feature>
<dbReference type="GO" id="GO:0000472">
    <property type="term" value="P:endonucleolytic cleavage to generate mature 5'-end of SSU-rRNA from (SSU-rRNA, 5.8S rRNA, LSU-rRNA)"/>
    <property type="evidence" value="ECO:0007669"/>
    <property type="project" value="TreeGrafter"/>
</dbReference>
<dbReference type="STRING" id="7398.A0A1B0A430"/>
<evidence type="ECO:0000313" key="5">
    <source>
        <dbReference type="Proteomes" id="UP000092445"/>
    </source>
</evidence>
<dbReference type="SUPFAM" id="SSF50978">
    <property type="entry name" value="WD40 repeat-like"/>
    <property type="match status" value="1"/>
</dbReference>
<reference evidence="4" key="2">
    <citation type="submission" date="2020-05" db="UniProtKB">
        <authorList>
            <consortium name="EnsemblMetazoa"/>
        </authorList>
    </citation>
    <scope>IDENTIFICATION</scope>
    <source>
        <strain evidence="4">IAEA</strain>
    </source>
</reference>
<dbReference type="GO" id="GO:0000480">
    <property type="term" value="P:endonucleolytic cleavage in 5'-ETS of tricistronic rRNA transcript (SSU-rRNA, 5.8S rRNA, LSU-rRNA)"/>
    <property type="evidence" value="ECO:0007669"/>
    <property type="project" value="TreeGrafter"/>
</dbReference>
<dbReference type="GO" id="GO:0030686">
    <property type="term" value="C:90S preribosome"/>
    <property type="evidence" value="ECO:0007669"/>
    <property type="project" value="TreeGrafter"/>
</dbReference>
<reference evidence="5" key="1">
    <citation type="submission" date="2014-03" db="EMBL/GenBank/DDBJ databases">
        <authorList>
            <person name="Aksoy S."/>
            <person name="Warren W."/>
            <person name="Wilson R.K."/>
        </authorList>
    </citation>
    <scope>NUCLEOTIDE SEQUENCE [LARGE SCALE GENOMIC DNA]</scope>
    <source>
        <strain evidence="5">IAEA</strain>
    </source>
</reference>
<dbReference type="PANTHER" id="PTHR19854:SF15">
    <property type="entry name" value="TRANSDUCIN BETA-LIKE PROTEIN 3"/>
    <property type="match status" value="1"/>
</dbReference>
<keyword evidence="1 3" id="KW-0853">WD repeat</keyword>
<keyword evidence="5" id="KW-1185">Reference proteome</keyword>
<evidence type="ECO:0000256" key="1">
    <source>
        <dbReference type="ARBA" id="ARBA00022574"/>
    </source>
</evidence>
<dbReference type="InterPro" id="IPR001680">
    <property type="entry name" value="WD40_rpt"/>
</dbReference>
<dbReference type="Gene3D" id="2.130.10.10">
    <property type="entry name" value="YVTN repeat-like/Quinoprotein amine dehydrogenase"/>
    <property type="match status" value="2"/>
</dbReference>
<evidence type="ECO:0000313" key="4">
    <source>
        <dbReference type="EnsemblMetazoa" id="GPAI033871-PA"/>
    </source>
</evidence>
<dbReference type="Pfam" id="PF00400">
    <property type="entry name" value="WD40"/>
    <property type="match status" value="3"/>
</dbReference>
<dbReference type="AlphaFoldDB" id="A0A1B0A430"/>
<dbReference type="SMART" id="SM00320">
    <property type="entry name" value="WD40"/>
    <property type="match status" value="4"/>
</dbReference>
<dbReference type="EnsemblMetazoa" id="GPAI033871-RA">
    <property type="protein sequence ID" value="GPAI033871-PA"/>
    <property type="gene ID" value="GPAI033871"/>
</dbReference>
<dbReference type="Proteomes" id="UP000092445">
    <property type="component" value="Unassembled WGS sequence"/>
</dbReference>
<dbReference type="PROSITE" id="PS50294">
    <property type="entry name" value="WD_REPEATS_REGION"/>
    <property type="match status" value="2"/>
</dbReference>
<dbReference type="InterPro" id="IPR020472">
    <property type="entry name" value="WD40_PAC1"/>
</dbReference>
<dbReference type="GO" id="GO:0005730">
    <property type="term" value="C:nucleolus"/>
    <property type="evidence" value="ECO:0007669"/>
    <property type="project" value="TreeGrafter"/>
</dbReference>
<keyword evidence="2" id="KW-0677">Repeat</keyword>
<dbReference type="PRINTS" id="PR00320">
    <property type="entry name" value="GPROTEINBRPT"/>
</dbReference>
<dbReference type="InterPro" id="IPR036322">
    <property type="entry name" value="WD40_repeat_dom_sf"/>
</dbReference>
<dbReference type="InterPro" id="IPR015943">
    <property type="entry name" value="WD40/YVTN_repeat-like_dom_sf"/>
</dbReference>
<dbReference type="PROSITE" id="PS50082">
    <property type="entry name" value="WD_REPEATS_2"/>
    <property type="match status" value="2"/>
</dbReference>
<evidence type="ECO:0000256" key="2">
    <source>
        <dbReference type="ARBA" id="ARBA00022737"/>
    </source>
</evidence>
<accession>A0A1B0A430</accession>
<dbReference type="GO" id="GO:0034511">
    <property type="term" value="F:U3 snoRNA binding"/>
    <property type="evidence" value="ECO:0007669"/>
    <property type="project" value="TreeGrafter"/>
</dbReference>
<evidence type="ECO:0000256" key="3">
    <source>
        <dbReference type="PROSITE-ProRule" id="PRU00221"/>
    </source>
</evidence>
<dbReference type="VEuPathDB" id="VectorBase:GPAI033871"/>
<protein>
    <submittedName>
        <fullName evidence="4">WD_REPEATS_REGION domain-containing protein</fullName>
    </submittedName>
</protein>
<feature type="repeat" description="WD" evidence="3">
    <location>
        <begin position="134"/>
        <end position="175"/>
    </location>
</feature>
<sequence length="215" mass="24020">MLLSTGKDFAIILWQLNVEECTLHCMAKNVSCHRCISFTYECSNAFASVCQSGTLKMWNVKTIEQKSGEFQFNIKYAGIPHDKEVNCVTYSPNNKIIATASQDKLAKLWSAETFTILGILRGHSRAIALSCLKRLEHSNRVLKAEFLHHGRYIVSASSDGLLKLWSIKTGTCIQTMEGHDDRVWSLAMPSSSKMHLFSVAADSKLINQSKLSTNT</sequence>
<dbReference type="PANTHER" id="PTHR19854">
    <property type="entry name" value="TRANSDUCIN BETA-LIKE 3"/>
    <property type="match status" value="1"/>
</dbReference>
<proteinExistence type="predicted"/>